<dbReference type="PANTHER" id="PTHR48108">
    <property type="entry name" value="CBS DOMAIN-CONTAINING PROTEIN CBSX2, CHLOROPLASTIC"/>
    <property type="match status" value="1"/>
</dbReference>
<dbReference type="EMBL" id="CP042906">
    <property type="protein sequence ID" value="QEX18784.1"/>
    <property type="molecule type" value="Genomic_DNA"/>
</dbReference>
<name>A0A5J6MMT7_9PROT</name>
<evidence type="ECO:0000259" key="3">
    <source>
        <dbReference type="PROSITE" id="PS51371"/>
    </source>
</evidence>
<dbReference type="SMART" id="SM00116">
    <property type="entry name" value="CBS"/>
    <property type="match status" value="2"/>
</dbReference>
<dbReference type="RefSeq" id="WP_151178909.1">
    <property type="nucleotide sequence ID" value="NZ_CP042906.1"/>
</dbReference>
<keyword evidence="1" id="KW-0677">Repeat</keyword>
<dbReference type="AlphaFoldDB" id="A0A5J6MMT7"/>
<feature type="domain" description="CBS" evidence="3">
    <location>
        <begin position="76"/>
        <end position="131"/>
    </location>
</feature>
<proteinExistence type="predicted"/>
<dbReference type="SUPFAM" id="SSF54631">
    <property type="entry name" value="CBS-domain pair"/>
    <property type="match status" value="1"/>
</dbReference>
<protein>
    <recommendedName>
        <fullName evidence="3">CBS domain-containing protein</fullName>
    </recommendedName>
</protein>
<dbReference type="InterPro" id="IPR046342">
    <property type="entry name" value="CBS_dom_sf"/>
</dbReference>
<evidence type="ECO:0000313" key="4">
    <source>
        <dbReference type="EMBL" id="QEX18784.1"/>
    </source>
</evidence>
<keyword evidence="5" id="KW-1185">Reference proteome</keyword>
<keyword evidence="2" id="KW-0129">CBS domain</keyword>
<evidence type="ECO:0000256" key="2">
    <source>
        <dbReference type="PROSITE-ProRule" id="PRU00703"/>
    </source>
</evidence>
<dbReference type="Pfam" id="PF00571">
    <property type="entry name" value="CBS"/>
    <property type="match status" value="2"/>
</dbReference>
<dbReference type="InterPro" id="IPR051462">
    <property type="entry name" value="CBS_domain-containing"/>
</dbReference>
<reference evidence="4 5" key="1">
    <citation type="submission" date="2019-08" db="EMBL/GenBank/DDBJ databases">
        <title>Hyperibacter terrae gen. nov., sp. nov. and Hyperibacter viscosus sp. nov., two new members in the family Rhodospirillaceae isolated from the rhizosphere of Hypericum perforatum.</title>
        <authorList>
            <person name="Noviana Z."/>
        </authorList>
    </citation>
    <scope>NUCLEOTIDE SEQUENCE [LARGE SCALE GENOMIC DNA]</scope>
    <source>
        <strain evidence="4 5">R5913</strain>
    </source>
</reference>
<dbReference type="Gene3D" id="3.10.580.10">
    <property type="entry name" value="CBS-domain"/>
    <property type="match status" value="1"/>
</dbReference>
<dbReference type="InterPro" id="IPR000644">
    <property type="entry name" value="CBS_dom"/>
</dbReference>
<gene>
    <name evidence="4" type="ORF">FRZ44_40950</name>
</gene>
<accession>A0A5J6MMT7</accession>
<organism evidence="4 5">
    <name type="scientific">Hypericibacter terrae</name>
    <dbReference type="NCBI Taxonomy" id="2602015"/>
    <lineage>
        <taxon>Bacteria</taxon>
        <taxon>Pseudomonadati</taxon>
        <taxon>Pseudomonadota</taxon>
        <taxon>Alphaproteobacteria</taxon>
        <taxon>Rhodospirillales</taxon>
        <taxon>Dongiaceae</taxon>
        <taxon>Hypericibacter</taxon>
    </lineage>
</organism>
<dbReference type="KEGG" id="htq:FRZ44_40950"/>
<sequence>MTTRRISEMVHHKHPVTLPASASVRDACRHMHQRRVGAVLVVDPEQRLLGIFTGRDAVGLLARAHDPADTPLSEVMTSNPSTISSRHTAVDALRLMEDGGFRHLPVVEDGKVVSIISRGDFRGLEEARLDVETGLWERI</sequence>
<dbReference type="PROSITE" id="PS51371">
    <property type="entry name" value="CBS"/>
    <property type="match status" value="2"/>
</dbReference>
<dbReference type="PANTHER" id="PTHR48108:SF26">
    <property type="entry name" value="CBS DOMAIN-CONTAINING PROTEIN DDB_G0289609"/>
    <property type="match status" value="1"/>
</dbReference>
<feature type="domain" description="CBS" evidence="3">
    <location>
        <begin position="9"/>
        <end position="67"/>
    </location>
</feature>
<evidence type="ECO:0000256" key="1">
    <source>
        <dbReference type="ARBA" id="ARBA00022737"/>
    </source>
</evidence>
<dbReference type="OrthoDB" id="9807125at2"/>
<dbReference type="Proteomes" id="UP000326202">
    <property type="component" value="Chromosome"/>
</dbReference>
<evidence type="ECO:0000313" key="5">
    <source>
        <dbReference type="Proteomes" id="UP000326202"/>
    </source>
</evidence>